<organism evidence="1 2">
    <name type="scientific">Sporolactobacillus laevolacticus DSM 442</name>
    <dbReference type="NCBI Taxonomy" id="1395513"/>
    <lineage>
        <taxon>Bacteria</taxon>
        <taxon>Bacillati</taxon>
        <taxon>Bacillota</taxon>
        <taxon>Bacilli</taxon>
        <taxon>Bacillales</taxon>
        <taxon>Sporolactobacillaceae</taxon>
        <taxon>Sporolactobacillus</taxon>
    </lineage>
</organism>
<dbReference type="SUPFAM" id="SSF56300">
    <property type="entry name" value="Metallo-dependent phosphatases"/>
    <property type="match status" value="1"/>
</dbReference>
<dbReference type="STRING" id="1395513.P343_11610"/>
<sequence>MKIAIITDIHGNYPALKAALASAIVTLTPNKIEISFNHF</sequence>
<proteinExistence type="predicted"/>
<evidence type="ECO:0000313" key="2">
    <source>
        <dbReference type="Proteomes" id="UP000018296"/>
    </source>
</evidence>
<reference evidence="1 2" key="1">
    <citation type="journal article" date="2013" name="Genome Announc.">
        <title>Genome Sequence of Sporolactobacillus laevolacticus DSM442, an Efficient Polymer-Grade D-Lactate Producer from Agricultural Waste Cottonseed as a Nitrogen Source.</title>
        <authorList>
            <person name="Wang H."/>
            <person name="Wang L."/>
            <person name="Ju J."/>
            <person name="Yu B."/>
            <person name="Ma Y."/>
        </authorList>
    </citation>
    <scope>NUCLEOTIDE SEQUENCE [LARGE SCALE GENOMIC DNA]</scope>
    <source>
        <strain evidence="1 2">DSM 442</strain>
    </source>
</reference>
<dbReference type="Gene3D" id="3.60.21.10">
    <property type="match status" value="1"/>
</dbReference>
<name>V6IXS0_9BACL</name>
<protein>
    <recommendedName>
        <fullName evidence="3">Calcineurin-like phosphoesterase domain-containing protein</fullName>
    </recommendedName>
</protein>
<dbReference type="PATRIC" id="fig|1395513.3.peg.2348"/>
<evidence type="ECO:0000313" key="1">
    <source>
        <dbReference type="EMBL" id="EST11491.1"/>
    </source>
</evidence>
<keyword evidence="2" id="KW-1185">Reference proteome</keyword>
<gene>
    <name evidence="1" type="ORF">P343_11610</name>
</gene>
<dbReference type="Proteomes" id="UP000018296">
    <property type="component" value="Unassembled WGS sequence"/>
</dbReference>
<comment type="caution">
    <text evidence="1">The sequence shown here is derived from an EMBL/GenBank/DDBJ whole genome shotgun (WGS) entry which is preliminary data.</text>
</comment>
<dbReference type="EMBL" id="AWTC01000011">
    <property type="protein sequence ID" value="EST11491.1"/>
    <property type="molecule type" value="Genomic_DNA"/>
</dbReference>
<accession>V6IXS0</accession>
<dbReference type="AlphaFoldDB" id="V6IXS0"/>
<evidence type="ECO:0008006" key="3">
    <source>
        <dbReference type="Google" id="ProtNLM"/>
    </source>
</evidence>
<dbReference type="InterPro" id="IPR029052">
    <property type="entry name" value="Metallo-depent_PP-like"/>
</dbReference>